<feature type="region of interest" description="Disordered" evidence="1">
    <location>
        <begin position="1"/>
        <end position="66"/>
    </location>
</feature>
<dbReference type="Proteomes" id="UP001285441">
    <property type="component" value="Unassembled WGS sequence"/>
</dbReference>
<feature type="compositionally biased region" description="Low complexity" evidence="1">
    <location>
        <begin position="1"/>
        <end position="23"/>
    </location>
</feature>
<evidence type="ECO:0000256" key="1">
    <source>
        <dbReference type="SAM" id="MobiDB-lite"/>
    </source>
</evidence>
<comment type="caution">
    <text evidence="2">The sequence shown here is derived from an EMBL/GenBank/DDBJ whole genome shotgun (WGS) entry which is preliminary data.</text>
</comment>
<feature type="compositionally biased region" description="Basic and acidic residues" evidence="1">
    <location>
        <begin position="135"/>
        <end position="160"/>
    </location>
</feature>
<evidence type="ECO:0000313" key="2">
    <source>
        <dbReference type="EMBL" id="KAK3392808.1"/>
    </source>
</evidence>
<feature type="region of interest" description="Disordered" evidence="1">
    <location>
        <begin position="131"/>
        <end position="160"/>
    </location>
</feature>
<organism evidence="2 3">
    <name type="scientific">Podospora didyma</name>
    <dbReference type="NCBI Taxonomy" id="330526"/>
    <lineage>
        <taxon>Eukaryota</taxon>
        <taxon>Fungi</taxon>
        <taxon>Dikarya</taxon>
        <taxon>Ascomycota</taxon>
        <taxon>Pezizomycotina</taxon>
        <taxon>Sordariomycetes</taxon>
        <taxon>Sordariomycetidae</taxon>
        <taxon>Sordariales</taxon>
        <taxon>Podosporaceae</taxon>
        <taxon>Podospora</taxon>
    </lineage>
</organism>
<name>A0AAE0P3J6_9PEZI</name>
<reference evidence="2" key="1">
    <citation type="journal article" date="2023" name="Mol. Phylogenet. Evol.">
        <title>Genome-scale phylogeny and comparative genomics of the fungal order Sordariales.</title>
        <authorList>
            <person name="Hensen N."/>
            <person name="Bonometti L."/>
            <person name="Westerberg I."/>
            <person name="Brannstrom I.O."/>
            <person name="Guillou S."/>
            <person name="Cros-Aarteil S."/>
            <person name="Calhoun S."/>
            <person name="Haridas S."/>
            <person name="Kuo A."/>
            <person name="Mondo S."/>
            <person name="Pangilinan J."/>
            <person name="Riley R."/>
            <person name="LaButti K."/>
            <person name="Andreopoulos B."/>
            <person name="Lipzen A."/>
            <person name="Chen C."/>
            <person name="Yan M."/>
            <person name="Daum C."/>
            <person name="Ng V."/>
            <person name="Clum A."/>
            <person name="Steindorff A."/>
            <person name="Ohm R.A."/>
            <person name="Martin F."/>
            <person name="Silar P."/>
            <person name="Natvig D.O."/>
            <person name="Lalanne C."/>
            <person name="Gautier V."/>
            <person name="Ament-Velasquez S.L."/>
            <person name="Kruys A."/>
            <person name="Hutchinson M.I."/>
            <person name="Powell A.J."/>
            <person name="Barry K."/>
            <person name="Miller A.N."/>
            <person name="Grigoriev I.V."/>
            <person name="Debuchy R."/>
            <person name="Gladieux P."/>
            <person name="Hiltunen Thoren M."/>
            <person name="Johannesson H."/>
        </authorList>
    </citation>
    <scope>NUCLEOTIDE SEQUENCE</scope>
    <source>
        <strain evidence="2">CBS 232.78</strain>
    </source>
</reference>
<protein>
    <submittedName>
        <fullName evidence="2">Uncharacterized protein</fullName>
    </submittedName>
</protein>
<dbReference type="AlphaFoldDB" id="A0AAE0P3J6"/>
<sequence>MATSVSAASAAMPGPLQPATPSAQSPPAPQNRPSWPRRVGRRANTAVSTSNPPIRRPIQKAPTDPIFRDRSGCVRVKIRAYGLPWGTLEEYLKRVFKLEQLPSAVNELSRDTYIVFLTRDLNESEREAINAMRVEGPEQKQRIEERPPKVTSRELDSDGE</sequence>
<reference evidence="2" key="2">
    <citation type="submission" date="2023-06" db="EMBL/GenBank/DDBJ databases">
        <authorList>
            <consortium name="Lawrence Berkeley National Laboratory"/>
            <person name="Haridas S."/>
            <person name="Hensen N."/>
            <person name="Bonometti L."/>
            <person name="Westerberg I."/>
            <person name="Brannstrom I.O."/>
            <person name="Guillou S."/>
            <person name="Cros-Aarteil S."/>
            <person name="Calhoun S."/>
            <person name="Kuo A."/>
            <person name="Mondo S."/>
            <person name="Pangilinan J."/>
            <person name="Riley R."/>
            <person name="LaButti K."/>
            <person name="Andreopoulos B."/>
            <person name="Lipzen A."/>
            <person name="Chen C."/>
            <person name="Yanf M."/>
            <person name="Daum C."/>
            <person name="Ng V."/>
            <person name="Clum A."/>
            <person name="Steindorff A."/>
            <person name="Ohm R."/>
            <person name="Martin F."/>
            <person name="Silar P."/>
            <person name="Natvig D."/>
            <person name="Lalanne C."/>
            <person name="Gautier V."/>
            <person name="Ament-velasquez S.L."/>
            <person name="Kruys A."/>
            <person name="Hutchinson M.I."/>
            <person name="Powell A.J."/>
            <person name="Barry K."/>
            <person name="Miller A.N."/>
            <person name="Grigoriev I.V."/>
            <person name="Debuchy R."/>
            <person name="Gladieux P."/>
            <person name="Thoren M.H."/>
            <person name="Johannesson H."/>
        </authorList>
    </citation>
    <scope>NUCLEOTIDE SEQUENCE</scope>
    <source>
        <strain evidence="2">CBS 232.78</strain>
    </source>
</reference>
<dbReference type="EMBL" id="JAULSW010000001">
    <property type="protein sequence ID" value="KAK3392808.1"/>
    <property type="molecule type" value="Genomic_DNA"/>
</dbReference>
<keyword evidence="3" id="KW-1185">Reference proteome</keyword>
<proteinExistence type="predicted"/>
<gene>
    <name evidence="2" type="ORF">B0H63DRAFT_2041</name>
</gene>
<evidence type="ECO:0000313" key="3">
    <source>
        <dbReference type="Proteomes" id="UP001285441"/>
    </source>
</evidence>
<accession>A0AAE0P3J6</accession>